<dbReference type="EMBL" id="LVHD01000011">
    <property type="protein sequence ID" value="OAG77728.1"/>
    <property type="molecule type" value="Genomic_DNA"/>
</dbReference>
<evidence type="ECO:0000313" key="2">
    <source>
        <dbReference type="Proteomes" id="UP000077349"/>
    </source>
</evidence>
<sequence>MLGLQKGAPANSQREACLFFKKLEFQEVSMPHKPEFSRPVAVRRIGASGLDLTVEATPAECGQIARRLGLPEISMFRCKYTLTLGRRDLVSAHGALAVRFKQTCVRTLEPFEDMLAGSFAVQFVPEEHFEESAAPDLEAVDEIPYEGESIDLGEAAVEQFALDLEPYPHAPDASLPEGLVISEEEAEKLAKQDAAEKKVNPFADLARLRRKDS</sequence>
<evidence type="ECO:0008006" key="3">
    <source>
        <dbReference type="Google" id="ProtNLM"/>
    </source>
</evidence>
<organism evidence="1 2">
    <name type="scientific">Acetobacter malorum</name>
    <dbReference type="NCBI Taxonomy" id="178901"/>
    <lineage>
        <taxon>Bacteria</taxon>
        <taxon>Pseudomonadati</taxon>
        <taxon>Pseudomonadota</taxon>
        <taxon>Alphaproteobacteria</taxon>
        <taxon>Acetobacterales</taxon>
        <taxon>Acetobacteraceae</taxon>
        <taxon>Acetobacter</taxon>
    </lineage>
</organism>
<dbReference type="STRING" id="178901.AmDm5_1150"/>
<accession>A0A177GBS0</accession>
<protein>
    <recommendedName>
        <fullName evidence="3">DUF177 domain-containing protein</fullName>
    </recommendedName>
</protein>
<evidence type="ECO:0000313" key="1">
    <source>
        <dbReference type="EMBL" id="OAG77728.1"/>
    </source>
</evidence>
<reference evidence="1 2" key="1">
    <citation type="submission" date="2016-03" db="EMBL/GenBank/DDBJ databases">
        <title>Draft genome sequence of Acetobacter malorum CECT 7742, a strain isolated from strawberry vinegar.</title>
        <authorList>
            <person name="Sainz F."/>
            <person name="Mas A."/>
            <person name="Torija M.J."/>
        </authorList>
    </citation>
    <scope>NUCLEOTIDE SEQUENCE [LARGE SCALE GENOMIC DNA]</scope>
    <source>
        <strain evidence="1 2">CECT 7742</strain>
    </source>
</reference>
<dbReference type="Proteomes" id="UP000077349">
    <property type="component" value="Unassembled WGS sequence"/>
</dbReference>
<dbReference type="Pfam" id="PF02620">
    <property type="entry name" value="YceD"/>
    <property type="match status" value="1"/>
</dbReference>
<proteinExistence type="predicted"/>
<gene>
    <name evidence="1" type="ORF">Amal_01100</name>
</gene>
<dbReference type="PATRIC" id="fig|178901.16.peg.1163"/>
<comment type="caution">
    <text evidence="1">The sequence shown here is derived from an EMBL/GenBank/DDBJ whole genome shotgun (WGS) entry which is preliminary data.</text>
</comment>
<dbReference type="AlphaFoldDB" id="A0A177GBS0"/>
<name>A0A177GBS0_9PROT</name>
<dbReference type="InterPro" id="IPR003772">
    <property type="entry name" value="YceD"/>
</dbReference>
<dbReference type="eggNOG" id="COG1399">
    <property type="taxonomic scope" value="Bacteria"/>
</dbReference>